<keyword evidence="2" id="KW-1185">Reference proteome</keyword>
<protein>
    <submittedName>
        <fullName evidence="1">Uncharacterized protein</fullName>
    </submittedName>
</protein>
<sequence>MYDSTAVRADGRPADLGTYIDRLVETLVVNSTGNQQQIKCPSTSISAAPVKEELPDLPLSYNQINCLENVHRLLKSQSRPDTPNKCDQDEAASTAMASVPLTREVLQAHTRRWEEQYRDTWHRRLKRMSAEVLPGAPAYKHMRPASSCTPPAHWSASKREEFYRSLAPNPPPPPGMNFQITTIPLPPVEEKSTPPTSTTDRSSAFTAVQPKAIPVRDLPVPIALSIQDHPSVIHTPSEPLVVPRLQWAYGAEPLALKNHHSAALHLLPESA</sequence>
<gene>
    <name evidence="1" type="ORF">ANCCEY_06962</name>
</gene>
<organism evidence="1 2">
    <name type="scientific">Ancylostoma ceylanicum</name>
    <dbReference type="NCBI Taxonomy" id="53326"/>
    <lineage>
        <taxon>Eukaryota</taxon>
        <taxon>Metazoa</taxon>
        <taxon>Ecdysozoa</taxon>
        <taxon>Nematoda</taxon>
        <taxon>Chromadorea</taxon>
        <taxon>Rhabditida</taxon>
        <taxon>Rhabditina</taxon>
        <taxon>Rhabditomorpha</taxon>
        <taxon>Strongyloidea</taxon>
        <taxon>Ancylostomatidae</taxon>
        <taxon>Ancylostomatinae</taxon>
        <taxon>Ancylostoma</taxon>
    </lineage>
</organism>
<dbReference type="Proteomes" id="UP000054495">
    <property type="component" value="Unassembled WGS sequence"/>
</dbReference>
<dbReference type="InterPro" id="IPR001611">
    <property type="entry name" value="Leu-rich_rpt"/>
</dbReference>
<proteinExistence type="predicted"/>
<accession>A0A0D6LRX8</accession>
<evidence type="ECO:0000313" key="1">
    <source>
        <dbReference type="EMBL" id="EPB73953.1"/>
    </source>
</evidence>
<name>A0A0D6LRX8_9BILA</name>
<dbReference type="PROSITE" id="PS51450">
    <property type="entry name" value="LRR"/>
    <property type="match status" value="1"/>
</dbReference>
<dbReference type="AlphaFoldDB" id="A0A0D6LRX8"/>
<reference evidence="1 2" key="1">
    <citation type="submission" date="2013-05" db="EMBL/GenBank/DDBJ databases">
        <title>Draft genome of the parasitic nematode Anyclostoma ceylanicum.</title>
        <authorList>
            <person name="Mitreva M."/>
        </authorList>
    </citation>
    <scope>NUCLEOTIDE SEQUENCE [LARGE SCALE GENOMIC DNA]</scope>
</reference>
<evidence type="ECO:0000313" key="2">
    <source>
        <dbReference type="Proteomes" id="UP000054495"/>
    </source>
</evidence>
<dbReference type="EMBL" id="KE124963">
    <property type="protein sequence ID" value="EPB73953.1"/>
    <property type="molecule type" value="Genomic_DNA"/>
</dbReference>